<gene>
    <name evidence="2" type="ORF">D0Z70_10885</name>
</gene>
<organism evidence="2 3">
    <name type="scientific">Sphingobium terrigena</name>
    <dbReference type="NCBI Taxonomy" id="2304063"/>
    <lineage>
        <taxon>Bacteria</taxon>
        <taxon>Pseudomonadati</taxon>
        <taxon>Pseudomonadota</taxon>
        <taxon>Alphaproteobacteria</taxon>
        <taxon>Sphingomonadales</taxon>
        <taxon>Sphingomonadaceae</taxon>
        <taxon>Sphingobium</taxon>
    </lineage>
</organism>
<dbReference type="Pfam" id="PF01850">
    <property type="entry name" value="PIN"/>
    <property type="match status" value="1"/>
</dbReference>
<dbReference type="AlphaFoldDB" id="A0A418YSR3"/>
<sequence length="129" mass="14397">MRLLLDTHGLIWWWAQYRLILGTRAHALLSDPMNDIFVSAATGWEIATKYRSGRLELPVPIDGFEAAVANEGFVALDVTMAHAVRAGTYDAQHRDPFDRLLAAQAELEGLTLLTRDPAFVAFPCTTLWD</sequence>
<dbReference type="SUPFAM" id="SSF88723">
    <property type="entry name" value="PIN domain-like"/>
    <property type="match status" value="1"/>
</dbReference>
<name>A0A418YSR3_9SPHN</name>
<feature type="domain" description="PIN" evidence="1">
    <location>
        <begin position="4"/>
        <end position="120"/>
    </location>
</feature>
<comment type="caution">
    <text evidence="2">The sequence shown here is derived from an EMBL/GenBank/DDBJ whole genome shotgun (WGS) entry which is preliminary data.</text>
</comment>
<evidence type="ECO:0000259" key="1">
    <source>
        <dbReference type="Pfam" id="PF01850"/>
    </source>
</evidence>
<accession>A0A418YSR3</accession>
<evidence type="ECO:0000313" key="3">
    <source>
        <dbReference type="Proteomes" id="UP000283469"/>
    </source>
</evidence>
<dbReference type="CDD" id="cd09872">
    <property type="entry name" value="PIN_Sll0205-like"/>
    <property type="match status" value="1"/>
</dbReference>
<dbReference type="InterPro" id="IPR029060">
    <property type="entry name" value="PIN-like_dom_sf"/>
</dbReference>
<reference evidence="2 3" key="1">
    <citation type="submission" date="2018-08" db="EMBL/GenBank/DDBJ databases">
        <title>Sphingobium sp. EO9.</title>
        <authorList>
            <person name="Park Y."/>
            <person name="Kim K.H."/>
            <person name="Jeon C.O."/>
        </authorList>
    </citation>
    <scope>NUCLEOTIDE SEQUENCE [LARGE SCALE GENOMIC DNA]</scope>
    <source>
        <strain evidence="2 3">EO9</strain>
    </source>
</reference>
<proteinExistence type="predicted"/>
<evidence type="ECO:0000313" key="2">
    <source>
        <dbReference type="EMBL" id="RJG54866.1"/>
    </source>
</evidence>
<keyword evidence="3" id="KW-1185">Reference proteome</keyword>
<dbReference type="InterPro" id="IPR002716">
    <property type="entry name" value="PIN_dom"/>
</dbReference>
<dbReference type="OrthoDB" id="9798990at2"/>
<dbReference type="Proteomes" id="UP000283469">
    <property type="component" value="Unassembled WGS sequence"/>
</dbReference>
<protein>
    <submittedName>
        <fullName evidence="2">Type II toxin-antitoxin system VapC family toxin</fullName>
    </submittedName>
</protein>
<dbReference type="Gene3D" id="3.40.50.1010">
    <property type="entry name" value="5'-nuclease"/>
    <property type="match status" value="1"/>
</dbReference>
<dbReference type="InterPro" id="IPR052919">
    <property type="entry name" value="TA_system_RNase"/>
</dbReference>
<dbReference type="PANTHER" id="PTHR36173:SF2">
    <property type="entry name" value="RIBONUCLEASE VAPC16"/>
    <property type="match status" value="1"/>
</dbReference>
<dbReference type="PANTHER" id="PTHR36173">
    <property type="entry name" value="RIBONUCLEASE VAPC16-RELATED"/>
    <property type="match status" value="1"/>
</dbReference>
<dbReference type="EMBL" id="QVRA01000008">
    <property type="protein sequence ID" value="RJG54866.1"/>
    <property type="molecule type" value="Genomic_DNA"/>
</dbReference>
<dbReference type="InterPro" id="IPR041705">
    <property type="entry name" value="PIN_Sll0205"/>
</dbReference>
<dbReference type="RefSeq" id="WP_119746230.1">
    <property type="nucleotide sequence ID" value="NZ_QVRA01000008.1"/>
</dbReference>